<organism evidence="2 4">
    <name type="scientific">Octodon degus</name>
    <name type="common">Degu</name>
    <name type="synonym">Sciurus degus</name>
    <dbReference type="NCBI Taxonomy" id="10160"/>
    <lineage>
        <taxon>Eukaryota</taxon>
        <taxon>Metazoa</taxon>
        <taxon>Chordata</taxon>
        <taxon>Craniata</taxon>
        <taxon>Vertebrata</taxon>
        <taxon>Euteleostomi</taxon>
        <taxon>Mammalia</taxon>
        <taxon>Eutheria</taxon>
        <taxon>Euarchontoglires</taxon>
        <taxon>Glires</taxon>
        <taxon>Rodentia</taxon>
        <taxon>Hystricomorpha</taxon>
        <taxon>Octodontidae</taxon>
        <taxon>Octodon</taxon>
    </lineage>
</organism>
<reference evidence="3 4" key="1">
    <citation type="submission" date="2025-04" db="UniProtKB">
        <authorList>
            <consortium name="RefSeq"/>
        </authorList>
    </citation>
    <scope>IDENTIFICATION</scope>
</reference>
<name>A0A6P6ERG0_OCTDE</name>
<sequence>MGRAGVGCAVSGRCSPAGGLGASLPRLAPRDWPSRPERPQGRRSRVQLRAGRGCTRTAPVTGRAGSSALAPAPDAGQVLPAPPGSGARSVRLAQGPLSPPPVARGTDARTWLGVRRRVARAGSGIPRFQARPGSQLTPQGLFPAHGGGSAGERSPTSSKPPECALRSAGNGRDAQLAPWQCALALQKKSISTQLSPSPQSPAQTEIHLVLKKVFSETLKHHNCYFHLFPGRYMIAREDSTCPQLEKLNHCLERLSTKAVWQVEAIGSDSI</sequence>
<feature type="compositionally biased region" description="Basic and acidic residues" evidence="1">
    <location>
        <begin position="28"/>
        <end position="40"/>
    </location>
</feature>
<gene>
    <name evidence="3 4" type="primary">LOC111817637</name>
</gene>
<dbReference type="RefSeq" id="XP_023574861.1">
    <property type="nucleotide sequence ID" value="XM_023719093.1"/>
</dbReference>
<keyword evidence="2" id="KW-1185">Reference proteome</keyword>
<evidence type="ECO:0000313" key="4">
    <source>
        <dbReference type="RefSeq" id="XP_023574861.1"/>
    </source>
</evidence>
<dbReference type="GeneID" id="111817637"/>
<proteinExistence type="predicted"/>
<evidence type="ECO:0000313" key="3">
    <source>
        <dbReference type="RefSeq" id="XP_023574860.1"/>
    </source>
</evidence>
<feature type="region of interest" description="Disordered" evidence="1">
    <location>
        <begin position="123"/>
        <end position="171"/>
    </location>
</feature>
<evidence type="ECO:0000313" key="2">
    <source>
        <dbReference type="Proteomes" id="UP000515203"/>
    </source>
</evidence>
<accession>A0A6P6ERG0</accession>
<protein>
    <submittedName>
        <fullName evidence="3 4">Uncharacterized protein LOC111817637 isoform X1</fullName>
    </submittedName>
</protein>
<evidence type="ECO:0000256" key="1">
    <source>
        <dbReference type="SAM" id="MobiDB-lite"/>
    </source>
</evidence>
<dbReference type="AlphaFoldDB" id="A0A6P6ERG0"/>
<dbReference type="Proteomes" id="UP000515203">
    <property type="component" value="Unplaced"/>
</dbReference>
<dbReference type="RefSeq" id="XP_023574860.1">
    <property type="nucleotide sequence ID" value="XM_023719092.1"/>
</dbReference>
<feature type="region of interest" description="Disordered" evidence="1">
    <location>
        <begin position="1"/>
        <end position="107"/>
    </location>
</feature>